<accession>A0A4Y7T8U2</accession>
<evidence type="ECO:0000313" key="2">
    <source>
        <dbReference type="EMBL" id="TEB30368.1"/>
    </source>
</evidence>
<feature type="compositionally biased region" description="Polar residues" evidence="1">
    <location>
        <begin position="1"/>
        <end position="17"/>
    </location>
</feature>
<feature type="non-terminal residue" evidence="2">
    <location>
        <position position="72"/>
    </location>
</feature>
<name>A0A4Y7T8U2_COPMI</name>
<dbReference type="EMBL" id="QPFP01000023">
    <property type="protein sequence ID" value="TEB30368.1"/>
    <property type="molecule type" value="Genomic_DNA"/>
</dbReference>
<evidence type="ECO:0000313" key="3">
    <source>
        <dbReference type="Proteomes" id="UP000298030"/>
    </source>
</evidence>
<proteinExistence type="predicted"/>
<sequence>MSNEWQYTPIGSGNGHSWRQDPLPSPSPRIEDVQARTESSEFGLPTGSLMAEPRPFGYAKAAGLRADHRSKY</sequence>
<organism evidence="2 3">
    <name type="scientific">Coprinellus micaceus</name>
    <name type="common">Glistening ink-cap mushroom</name>
    <name type="synonym">Coprinus micaceus</name>
    <dbReference type="NCBI Taxonomy" id="71717"/>
    <lineage>
        <taxon>Eukaryota</taxon>
        <taxon>Fungi</taxon>
        <taxon>Dikarya</taxon>
        <taxon>Basidiomycota</taxon>
        <taxon>Agaricomycotina</taxon>
        <taxon>Agaricomycetes</taxon>
        <taxon>Agaricomycetidae</taxon>
        <taxon>Agaricales</taxon>
        <taxon>Agaricineae</taxon>
        <taxon>Psathyrellaceae</taxon>
        <taxon>Coprinellus</taxon>
    </lineage>
</organism>
<keyword evidence="3" id="KW-1185">Reference proteome</keyword>
<reference evidence="2 3" key="1">
    <citation type="journal article" date="2019" name="Nat. Ecol. Evol.">
        <title>Megaphylogeny resolves global patterns of mushroom evolution.</title>
        <authorList>
            <person name="Varga T."/>
            <person name="Krizsan K."/>
            <person name="Foldi C."/>
            <person name="Dima B."/>
            <person name="Sanchez-Garcia M."/>
            <person name="Sanchez-Ramirez S."/>
            <person name="Szollosi G.J."/>
            <person name="Szarkandi J.G."/>
            <person name="Papp V."/>
            <person name="Albert L."/>
            <person name="Andreopoulos W."/>
            <person name="Angelini C."/>
            <person name="Antonin V."/>
            <person name="Barry K.W."/>
            <person name="Bougher N.L."/>
            <person name="Buchanan P."/>
            <person name="Buyck B."/>
            <person name="Bense V."/>
            <person name="Catcheside P."/>
            <person name="Chovatia M."/>
            <person name="Cooper J."/>
            <person name="Damon W."/>
            <person name="Desjardin D."/>
            <person name="Finy P."/>
            <person name="Geml J."/>
            <person name="Haridas S."/>
            <person name="Hughes K."/>
            <person name="Justo A."/>
            <person name="Karasinski D."/>
            <person name="Kautmanova I."/>
            <person name="Kiss B."/>
            <person name="Kocsube S."/>
            <person name="Kotiranta H."/>
            <person name="LaButti K.M."/>
            <person name="Lechner B.E."/>
            <person name="Liimatainen K."/>
            <person name="Lipzen A."/>
            <person name="Lukacs Z."/>
            <person name="Mihaltcheva S."/>
            <person name="Morgado L.N."/>
            <person name="Niskanen T."/>
            <person name="Noordeloos M.E."/>
            <person name="Ohm R.A."/>
            <person name="Ortiz-Santana B."/>
            <person name="Ovrebo C."/>
            <person name="Racz N."/>
            <person name="Riley R."/>
            <person name="Savchenko A."/>
            <person name="Shiryaev A."/>
            <person name="Soop K."/>
            <person name="Spirin V."/>
            <person name="Szebenyi C."/>
            <person name="Tomsovsky M."/>
            <person name="Tulloss R.E."/>
            <person name="Uehling J."/>
            <person name="Grigoriev I.V."/>
            <person name="Vagvolgyi C."/>
            <person name="Papp T."/>
            <person name="Martin F.M."/>
            <person name="Miettinen O."/>
            <person name="Hibbett D.S."/>
            <person name="Nagy L.G."/>
        </authorList>
    </citation>
    <scope>NUCLEOTIDE SEQUENCE [LARGE SCALE GENOMIC DNA]</scope>
    <source>
        <strain evidence="2 3">FP101781</strain>
    </source>
</reference>
<evidence type="ECO:0000256" key="1">
    <source>
        <dbReference type="SAM" id="MobiDB-lite"/>
    </source>
</evidence>
<comment type="caution">
    <text evidence="2">The sequence shown here is derived from an EMBL/GenBank/DDBJ whole genome shotgun (WGS) entry which is preliminary data.</text>
</comment>
<feature type="region of interest" description="Disordered" evidence="1">
    <location>
        <begin position="1"/>
        <end position="50"/>
    </location>
</feature>
<dbReference type="Proteomes" id="UP000298030">
    <property type="component" value="Unassembled WGS sequence"/>
</dbReference>
<protein>
    <submittedName>
        <fullName evidence="2">Uncharacterized protein</fullName>
    </submittedName>
</protein>
<feature type="compositionally biased region" description="Basic and acidic residues" evidence="1">
    <location>
        <begin position="29"/>
        <end position="39"/>
    </location>
</feature>
<gene>
    <name evidence="2" type="ORF">FA13DRAFT_1733684</name>
</gene>
<dbReference type="AlphaFoldDB" id="A0A4Y7T8U2"/>